<evidence type="ECO:0000313" key="2">
    <source>
        <dbReference type="Proteomes" id="UP000324222"/>
    </source>
</evidence>
<evidence type="ECO:0000313" key="1">
    <source>
        <dbReference type="EMBL" id="MPC34106.1"/>
    </source>
</evidence>
<keyword evidence="2" id="KW-1185">Reference proteome</keyword>
<dbReference type="Proteomes" id="UP000324222">
    <property type="component" value="Unassembled WGS sequence"/>
</dbReference>
<gene>
    <name evidence="1" type="ORF">E2C01_027485</name>
</gene>
<dbReference type="AlphaFoldDB" id="A0A5B7ELN3"/>
<protein>
    <submittedName>
        <fullName evidence="1">Uncharacterized protein</fullName>
    </submittedName>
</protein>
<reference evidence="1 2" key="1">
    <citation type="submission" date="2019-05" db="EMBL/GenBank/DDBJ databases">
        <title>Another draft genome of Portunus trituberculatus and its Hox gene families provides insights of decapod evolution.</title>
        <authorList>
            <person name="Jeong J.-H."/>
            <person name="Song I."/>
            <person name="Kim S."/>
            <person name="Choi T."/>
            <person name="Kim D."/>
            <person name="Ryu S."/>
            <person name="Kim W."/>
        </authorList>
    </citation>
    <scope>NUCLEOTIDE SEQUENCE [LARGE SCALE GENOMIC DNA]</scope>
    <source>
        <tissue evidence="1">Muscle</tissue>
    </source>
</reference>
<organism evidence="1 2">
    <name type="scientific">Portunus trituberculatus</name>
    <name type="common">Swimming crab</name>
    <name type="synonym">Neptunus trituberculatus</name>
    <dbReference type="NCBI Taxonomy" id="210409"/>
    <lineage>
        <taxon>Eukaryota</taxon>
        <taxon>Metazoa</taxon>
        <taxon>Ecdysozoa</taxon>
        <taxon>Arthropoda</taxon>
        <taxon>Crustacea</taxon>
        <taxon>Multicrustacea</taxon>
        <taxon>Malacostraca</taxon>
        <taxon>Eumalacostraca</taxon>
        <taxon>Eucarida</taxon>
        <taxon>Decapoda</taxon>
        <taxon>Pleocyemata</taxon>
        <taxon>Brachyura</taxon>
        <taxon>Eubrachyura</taxon>
        <taxon>Portunoidea</taxon>
        <taxon>Portunidae</taxon>
        <taxon>Portuninae</taxon>
        <taxon>Portunus</taxon>
    </lineage>
</organism>
<name>A0A5B7ELN3_PORTR</name>
<proteinExistence type="predicted"/>
<accession>A0A5B7ELN3</accession>
<sequence length="91" mass="10092">MKGTWTLGSDGATKPCAAVHDYRGHLQDNGILRYTHHKGHSHFTDNALIFHVASVPLRDRGLVSTRHVVEELVPPQSPQRLDSPLVICMNS</sequence>
<dbReference type="EMBL" id="VSRR010002983">
    <property type="protein sequence ID" value="MPC34106.1"/>
    <property type="molecule type" value="Genomic_DNA"/>
</dbReference>
<comment type="caution">
    <text evidence="1">The sequence shown here is derived from an EMBL/GenBank/DDBJ whole genome shotgun (WGS) entry which is preliminary data.</text>
</comment>